<dbReference type="AlphaFoldDB" id="G4U3E1"/>
<feature type="domain" description="Homing endonuclease LAGLIDADG" evidence="2">
    <location>
        <begin position="3"/>
        <end position="80"/>
    </location>
</feature>
<dbReference type="Pfam" id="PF00961">
    <property type="entry name" value="LAGLIDADG_1"/>
    <property type="match status" value="1"/>
</dbReference>
<keyword evidence="3" id="KW-0540">Nuclease</keyword>
<comment type="function">
    <text evidence="1">Mitochondrial DNA endonuclease involved in intron homing.</text>
</comment>
<keyword evidence="3" id="KW-0378">Hydrolase</keyword>
<dbReference type="Gene3D" id="3.10.28.10">
    <property type="entry name" value="Homing endonucleases"/>
    <property type="match status" value="1"/>
</dbReference>
<evidence type="ECO:0000313" key="3">
    <source>
        <dbReference type="EMBL" id="CCA78100.1"/>
    </source>
</evidence>
<proteinExistence type="predicted"/>
<dbReference type="OrthoDB" id="5381460at2759"/>
<dbReference type="eggNOG" id="ENOG502S4PK">
    <property type="taxonomic scope" value="Eukaryota"/>
</dbReference>
<dbReference type="InParanoid" id="G4U3E1"/>
<dbReference type="PANTHER" id="PTHR36181">
    <property type="entry name" value="INTRON-ENCODED ENDONUCLEASE AI3-RELATED"/>
    <property type="match status" value="1"/>
</dbReference>
<dbReference type="Proteomes" id="UP000007148">
    <property type="component" value="Mitochondrion MT"/>
</dbReference>
<evidence type="ECO:0000259" key="2">
    <source>
        <dbReference type="Pfam" id="PF00961"/>
    </source>
</evidence>
<evidence type="ECO:0000313" key="4">
    <source>
        <dbReference type="Proteomes" id="UP000007148"/>
    </source>
</evidence>
<reference evidence="3 4" key="1">
    <citation type="journal article" date="2011" name="PLoS Pathog.">
        <title>Endophytic Life Strategies Decoded by Genome and Transcriptome Analyses of the Mutualistic Root Symbiont Piriformospora indica.</title>
        <authorList>
            <person name="Zuccaro A."/>
            <person name="Lahrmann U."/>
            <person name="Guldener U."/>
            <person name="Langen G."/>
            <person name="Pfiffi S."/>
            <person name="Biedenkopf D."/>
            <person name="Wong P."/>
            <person name="Samans B."/>
            <person name="Grimm C."/>
            <person name="Basiewicz M."/>
            <person name="Murat C."/>
            <person name="Martin F."/>
            <person name="Kogel K.H."/>
        </authorList>
    </citation>
    <scope>NUCLEOTIDE SEQUENCE [LARGE SCALE GENOMIC DNA]</scope>
    <source>
        <strain evidence="3 4">DSM 11827</strain>
    </source>
</reference>
<dbReference type="InterPro" id="IPR004860">
    <property type="entry name" value="LAGLIDADG_dom"/>
</dbReference>
<evidence type="ECO:0000256" key="1">
    <source>
        <dbReference type="ARBA" id="ARBA00002670"/>
    </source>
</evidence>
<dbReference type="InterPro" id="IPR051289">
    <property type="entry name" value="LAGLIDADG_Endonuclease"/>
</dbReference>
<dbReference type="InterPro" id="IPR027434">
    <property type="entry name" value="Homing_endonucl"/>
</dbReference>
<keyword evidence="3" id="KW-0496">Mitochondrion</keyword>
<keyword evidence="4" id="KW-1185">Reference proteome</keyword>
<dbReference type="PANTHER" id="PTHR36181:SF3">
    <property type="entry name" value="INTRON-ENCODED DNA ENDONUCLEASE AI5 BETA"/>
    <property type="match status" value="1"/>
</dbReference>
<dbReference type="GO" id="GO:0004519">
    <property type="term" value="F:endonuclease activity"/>
    <property type="evidence" value="ECO:0007669"/>
    <property type="project" value="UniProtKB-KW"/>
</dbReference>
<organism evidence="4">
    <name type="scientific">Serendipita indica (strain DSM 11827)</name>
    <name type="common">Root endophyte fungus</name>
    <name type="synonym">Piriformospora indica</name>
    <dbReference type="NCBI Taxonomy" id="1109443"/>
    <lineage>
        <taxon>Eukaryota</taxon>
        <taxon>Fungi</taxon>
        <taxon>Dikarya</taxon>
        <taxon>Basidiomycota</taxon>
        <taxon>Agaricomycotina</taxon>
        <taxon>Agaricomycetes</taxon>
        <taxon>Sebacinales</taxon>
        <taxon>Serendipitaceae</taxon>
        <taxon>Serendipita</taxon>
    </lineage>
</organism>
<gene>
    <name evidence="3" type="ORF">PIIN_mit_LAG2</name>
</gene>
<name>G4U3E1_SERID</name>
<accession>G4U3E1</accession>
<sequence length="105" mass="12127">MALGFRVLLRFILDQNDKSALTTIQNLFGFGGISFRSGTANCWRYETSSLKKIPLIINYFNKFPLKTKKQNSFNKWCEIYSMMLDGKHLTAEGLETIRQLAKKIN</sequence>
<geneLocation type="mitochondrion" evidence="3"/>
<protein>
    <submittedName>
        <fullName evidence="3">Probable intron-encoded LAGLIDADG endonuclease</fullName>
    </submittedName>
</protein>
<keyword evidence="3" id="KW-0255">Endonuclease</keyword>
<dbReference type="EMBL" id="FQ859090">
    <property type="protein sequence ID" value="CCA78100.1"/>
    <property type="molecule type" value="Genomic_DNA"/>
</dbReference>
<dbReference type="GO" id="GO:0005739">
    <property type="term" value="C:mitochondrion"/>
    <property type="evidence" value="ECO:0007669"/>
    <property type="project" value="UniProtKB-ARBA"/>
</dbReference>
<dbReference type="SUPFAM" id="SSF55608">
    <property type="entry name" value="Homing endonucleases"/>
    <property type="match status" value="1"/>
</dbReference>